<protein>
    <submittedName>
        <fullName evidence="1">Uncharacterized protein</fullName>
    </submittedName>
</protein>
<keyword evidence="2" id="KW-1185">Reference proteome</keyword>
<dbReference type="EMBL" id="JANBPG010000026">
    <property type="protein sequence ID" value="KAJ1901467.1"/>
    <property type="molecule type" value="Genomic_DNA"/>
</dbReference>
<sequence length="163" mass="18778">MLRITATKAIRPATIRAALTQTQVVARRQSSHDSHDHHAEEHHKFEEENFSSPLWKYSLGAIGVFYLIGKYDDYIEQSGRVHPMTRLYSTIMTDKVENRRIFSEYQKDVAKAAEFNIMQWEEKRILAGSMDNAVYYKRSAKWGAPVGTQIDMEAAKGRTPVKE</sequence>
<name>A0ACC1IV78_9FUNG</name>
<gene>
    <name evidence="1" type="ORF">LPJ66_000749</name>
</gene>
<evidence type="ECO:0000313" key="2">
    <source>
        <dbReference type="Proteomes" id="UP001150581"/>
    </source>
</evidence>
<reference evidence="1" key="1">
    <citation type="submission" date="2022-07" db="EMBL/GenBank/DDBJ databases">
        <title>Phylogenomic reconstructions and comparative analyses of Kickxellomycotina fungi.</title>
        <authorList>
            <person name="Reynolds N.K."/>
            <person name="Stajich J.E."/>
            <person name="Barry K."/>
            <person name="Grigoriev I.V."/>
            <person name="Crous P."/>
            <person name="Smith M.E."/>
        </authorList>
    </citation>
    <scope>NUCLEOTIDE SEQUENCE</scope>
    <source>
        <strain evidence="1">Benny 63K</strain>
    </source>
</reference>
<comment type="caution">
    <text evidence="1">The sequence shown here is derived from an EMBL/GenBank/DDBJ whole genome shotgun (WGS) entry which is preliminary data.</text>
</comment>
<proteinExistence type="predicted"/>
<evidence type="ECO:0000313" key="1">
    <source>
        <dbReference type="EMBL" id="KAJ1901467.1"/>
    </source>
</evidence>
<dbReference type="Proteomes" id="UP001150581">
    <property type="component" value="Unassembled WGS sequence"/>
</dbReference>
<accession>A0ACC1IV78</accession>
<organism evidence="1 2">
    <name type="scientific">Kickxella alabastrina</name>
    <dbReference type="NCBI Taxonomy" id="61397"/>
    <lineage>
        <taxon>Eukaryota</taxon>
        <taxon>Fungi</taxon>
        <taxon>Fungi incertae sedis</taxon>
        <taxon>Zoopagomycota</taxon>
        <taxon>Kickxellomycotina</taxon>
        <taxon>Kickxellomycetes</taxon>
        <taxon>Kickxellales</taxon>
        <taxon>Kickxellaceae</taxon>
        <taxon>Kickxella</taxon>
    </lineage>
</organism>